<dbReference type="Proteomes" id="UP000695022">
    <property type="component" value="Unplaced"/>
</dbReference>
<evidence type="ECO:0000313" key="3">
    <source>
        <dbReference type="Proteomes" id="UP000695022"/>
    </source>
</evidence>
<organism evidence="3 4">
    <name type="scientific">Priapulus caudatus</name>
    <name type="common">Priapulid worm</name>
    <dbReference type="NCBI Taxonomy" id="37621"/>
    <lineage>
        <taxon>Eukaryota</taxon>
        <taxon>Metazoa</taxon>
        <taxon>Ecdysozoa</taxon>
        <taxon>Scalidophora</taxon>
        <taxon>Priapulida</taxon>
        <taxon>Priapulimorpha</taxon>
        <taxon>Priapulimorphida</taxon>
        <taxon>Priapulidae</taxon>
        <taxon>Priapulus</taxon>
    </lineage>
</organism>
<feature type="region of interest" description="Disordered" evidence="1">
    <location>
        <begin position="247"/>
        <end position="279"/>
    </location>
</feature>
<sequence>MRANERECLLSVMGKPFGQDAYTIGFAKKFFLKAEISHAILEMSESGKVDRLRERWYGSLHCFRQPHKRPPQKLSELNMAGMFVMLGFGVISGLLAFLAEWIVYKWLVPYVRHQPPSACKRHIVSLLAFLNTSVYLAATRECRVSDLVGKIQNIRTIYKAHYADNTDDHQHAFHNTVRPLESDPAVIPMRTVDGATGDGDSRHEQPSIAERNQKASALSEASSRGGGITAGVCALCSCKLRSTDRRSSANYDTVSLPGTLEGAKSAKSTDGEPSESDSDQIPALLLQQNIRISMSVKGNHDIKVAWTKP</sequence>
<keyword evidence="2" id="KW-1133">Transmembrane helix</keyword>
<keyword evidence="2" id="KW-0472">Membrane</keyword>
<proteinExistence type="predicted"/>
<evidence type="ECO:0000313" key="4">
    <source>
        <dbReference type="RefSeq" id="XP_014663864.1"/>
    </source>
</evidence>
<name>A0ABM1DV93_PRICU</name>
<reference evidence="4" key="1">
    <citation type="submission" date="2025-08" db="UniProtKB">
        <authorList>
            <consortium name="RefSeq"/>
        </authorList>
    </citation>
    <scope>IDENTIFICATION</scope>
</reference>
<keyword evidence="2" id="KW-0812">Transmembrane</keyword>
<evidence type="ECO:0000256" key="1">
    <source>
        <dbReference type="SAM" id="MobiDB-lite"/>
    </source>
</evidence>
<dbReference type="RefSeq" id="XP_014663864.1">
    <property type="nucleotide sequence ID" value="XM_014808378.1"/>
</dbReference>
<dbReference type="GeneID" id="106806443"/>
<dbReference type="SUPFAM" id="SSF53850">
    <property type="entry name" value="Periplasmic binding protein-like II"/>
    <property type="match status" value="1"/>
</dbReference>
<gene>
    <name evidence="4" type="primary">LOC106806443</name>
</gene>
<keyword evidence="3" id="KW-1185">Reference proteome</keyword>
<accession>A0ABM1DV93</accession>
<protein>
    <submittedName>
        <fullName evidence="4">Uncharacterized protein LOC106806443</fullName>
    </submittedName>
</protein>
<evidence type="ECO:0000256" key="2">
    <source>
        <dbReference type="SAM" id="Phobius"/>
    </source>
</evidence>
<feature type="region of interest" description="Disordered" evidence="1">
    <location>
        <begin position="191"/>
        <end position="226"/>
    </location>
</feature>
<feature type="transmembrane region" description="Helical" evidence="2">
    <location>
        <begin position="77"/>
        <end position="102"/>
    </location>
</feature>
<dbReference type="Gene3D" id="3.40.190.10">
    <property type="entry name" value="Periplasmic binding protein-like II"/>
    <property type="match status" value="2"/>
</dbReference>